<dbReference type="InterPro" id="IPR014756">
    <property type="entry name" value="Ig_E-set"/>
</dbReference>
<dbReference type="CDD" id="cd02859">
    <property type="entry name" value="E_set_AMPKbeta_like_N"/>
    <property type="match status" value="1"/>
</dbReference>
<accession>A0A7S1XD93</accession>
<sequence>MSINPFQNRQVRTEFIYAEQMLPEFAKGDGGGGGGAARGLDMVALCGDWNHWTPIPMIRDLRDRRVWAVITLVPAGYHEFCYIVNGEHRVSTGHPLTADESCNWRYVKGPPRRDKASRYGPMSKLGFIGYWNELLCRVTTSAQWSGEEEVDDDENDLEIQMIRFRRRQFLIMTIFVVSFIFLTTLIYLYVTLRVDRKDVLNFVHLQE</sequence>
<reference evidence="3" key="1">
    <citation type="submission" date="2021-01" db="EMBL/GenBank/DDBJ databases">
        <authorList>
            <person name="Corre E."/>
            <person name="Pelletier E."/>
            <person name="Niang G."/>
            <person name="Scheremetjew M."/>
            <person name="Finn R."/>
            <person name="Kale V."/>
            <person name="Holt S."/>
            <person name="Cochrane G."/>
            <person name="Meng A."/>
            <person name="Brown T."/>
            <person name="Cohen L."/>
        </authorList>
    </citation>
    <scope>NUCLEOTIDE SEQUENCE</scope>
    <source>
        <strain evidence="3">SAG 36.94</strain>
    </source>
</reference>
<proteinExistence type="predicted"/>
<keyword evidence="1" id="KW-1133">Transmembrane helix</keyword>
<feature type="transmembrane region" description="Helical" evidence="1">
    <location>
        <begin position="169"/>
        <end position="190"/>
    </location>
</feature>
<keyword evidence="1" id="KW-0472">Membrane</keyword>
<evidence type="ECO:0000313" key="3">
    <source>
        <dbReference type="EMBL" id="CAD9230450.1"/>
    </source>
</evidence>
<gene>
    <name evidence="3" type="ORF">CCAE0312_LOCUS2518</name>
</gene>
<dbReference type="SUPFAM" id="SSF81296">
    <property type="entry name" value="E set domains"/>
    <property type="match status" value="1"/>
</dbReference>
<feature type="domain" description="AMP-activated protein kinase glycogen-binding" evidence="2">
    <location>
        <begin position="41"/>
        <end position="103"/>
    </location>
</feature>
<protein>
    <recommendedName>
        <fullName evidence="2">AMP-activated protein kinase glycogen-binding domain-containing protein</fullName>
    </recommendedName>
</protein>
<dbReference type="EMBL" id="HBGH01004591">
    <property type="protein sequence ID" value="CAD9230450.1"/>
    <property type="molecule type" value="Transcribed_RNA"/>
</dbReference>
<dbReference type="InterPro" id="IPR013783">
    <property type="entry name" value="Ig-like_fold"/>
</dbReference>
<evidence type="ECO:0000256" key="1">
    <source>
        <dbReference type="SAM" id="Phobius"/>
    </source>
</evidence>
<dbReference type="Pfam" id="PF16561">
    <property type="entry name" value="AMPK1_CBM"/>
    <property type="match status" value="1"/>
</dbReference>
<evidence type="ECO:0000259" key="2">
    <source>
        <dbReference type="Pfam" id="PF16561"/>
    </source>
</evidence>
<dbReference type="Gene3D" id="2.60.40.10">
    <property type="entry name" value="Immunoglobulins"/>
    <property type="match status" value="1"/>
</dbReference>
<organism evidence="3">
    <name type="scientific">Compsopogon caeruleus</name>
    <dbReference type="NCBI Taxonomy" id="31354"/>
    <lineage>
        <taxon>Eukaryota</taxon>
        <taxon>Rhodophyta</taxon>
        <taxon>Compsopogonophyceae</taxon>
        <taxon>Compsopogonales</taxon>
        <taxon>Compsopogonaceae</taxon>
        <taxon>Compsopogon</taxon>
    </lineage>
</organism>
<dbReference type="InterPro" id="IPR032640">
    <property type="entry name" value="AMPK1_CBM"/>
</dbReference>
<keyword evidence="1" id="KW-0812">Transmembrane</keyword>
<name>A0A7S1XD93_9RHOD</name>
<dbReference type="AlphaFoldDB" id="A0A7S1XD93"/>